<reference evidence="3" key="1">
    <citation type="journal article" date="2020" name="Stud. Mycol.">
        <title>101 Dothideomycetes genomes: a test case for predicting lifestyles and emergence of pathogens.</title>
        <authorList>
            <person name="Haridas S."/>
            <person name="Albert R."/>
            <person name="Binder M."/>
            <person name="Bloem J."/>
            <person name="Labutti K."/>
            <person name="Salamov A."/>
            <person name="Andreopoulos B."/>
            <person name="Baker S."/>
            <person name="Barry K."/>
            <person name="Bills G."/>
            <person name="Bluhm B."/>
            <person name="Cannon C."/>
            <person name="Castanera R."/>
            <person name="Culley D."/>
            <person name="Daum C."/>
            <person name="Ezra D."/>
            <person name="Gonzalez J."/>
            <person name="Henrissat B."/>
            <person name="Kuo A."/>
            <person name="Liang C."/>
            <person name="Lipzen A."/>
            <person name="Lutzoni F."/>
            <person name="Magnuson J."/>
            <person name="Mondo S."/>
            <person name="Nolan M."/>
            <person name="Ohm R."/>
            <person name="Pangilinan J."/>
            <person name="Park H.-J."/>
            <person name="Ramirez L."/>
            <person name="Alfaro M."/>
            <person name="Sun H."/>
            <person name="Tritt A."/>
            <person name="Yoshinaga Y."/>
            <person name="Zwiers L.-H."/>
            <person name="Turgeon B."/>
            <person name="Goodwin S."/>
            <person name="Spatafora J."/>
            <person name="Crous P."/>
            <person name="Grigoriev I."/>
        </authorList>
    </citation>
    <scope>NUCLEOTIDE SEQUENCE</scope>
    <source>
        <strain evidence="3">CBS 115976</strain>
    </source>
</reference>
<feature type="signal peptide" evidence="2">
    <location>
        <begin position="1"/>
        <end position="16"/>
    </location>
</feature>
<dbReference type="OrthoDB" id="3910689at2759"/>
<evidence type="ECO:0000313" key="3">
    <source>
        <dbReference type="EMBL" id="KAF2673518.1"/>
    </source>
</evidence>
<dbReference type="AlphaFoldDB" id="A0A6A6UR28"/>
<accession>A0A6A6UR28</accession>
<dbReference type="EMBL" id="MU004231">
    <property type="protein sequence ID" value="KAF2673518.1"/>
    <property type="molecule type" value="Genomic_DNA"/>
</dbReference>
<feature type="region of interest" description="Disordered" evidence="1">
    <location>
        <begin position="306"/>
        <end position="330"/>
    </location>
</feature>
<keyword evidence="4" id="KW-1185">Reference proteome</keyword>
<sequence>MKTFTLVSSLLAAAYAAPAPEQAIGEARDVTQAAPVPIDNPLMRSTEQGVKVLPRMSMTEPKDGAKRTTVKYGNWMVSSTKMMSTIKLAQGPCGLAGCYVTAMEATIRYPDGKEANVDTNAWLHHIALFGTGGGGGSIWAAGNERPTLRLNTGSKYGFDFPSAFMLMIDLMTEDVKPKNLTLEITYEHVPRTTPGYKAATMYWLTIGEPAAKTGKYSFSTMPSIVSGAGQLLYSIGHMHDGGDNMSLYVGGNLVCKSVMHYNSRAGYGKDANGAADEHAGMAGMAGMAGAKGKAASGSTAAAAMPKTASGGMVGHSHTKRQHAHGGGGGLHISDPGACTDFGTVTSGQSMKATAFYDAGKYGLMEHNGAKERLMGNMRVYIGPTSTGLFG</sequence>
<gene>
    <name evidence="3" type="ORF">BT63DRAFT_451567</name>
</gene>
<organism evidence="3 4">
    <name type="scientific">Microthyrium microscopicum</name>
    <dbReference type="NCBI Taxonomy" id="703497"/>
    <lineage>
        <taxon>Eukaryota</taxon>
        <taxon>Fungi</taxon>
        <taxon>Dikarya</taxon>
        <taxon>Ascomycota</taxon>
        <taxon>Pezizomycotina</taxon>
        <taxon>Dothideomycetes</taxon>
        <taxon>Dothideomycetes incertae sedis</taxon>
        <taxon>Microthyriales</taxon>
        <taxon>Microthyriaceae</taxon>
        <taxon>Microthyrium</taxon>
    </lineage>
</organism>
<evidence type="ECO:0000256" key="2">
    <source>
        <dbReference type="SAM" id="SignalP"/>
    </source>
</evidence>
<evidence type="ECO:0000313" key="4">
    <source>
        <dbReference type="Proteomes" id="UP000799302"/>
    </source>
</evidence>
<dbReference type="Proteomes" id="UP000799302">
    <property type="component" value="Unassembled WGS sequence"/>
</dbReference>
<protein>
    <submittedName>
        <fullName evidence="3">Uncharacterized protein</fullName>
    </submittedName>
</protein>
<keyword evidence="2" id="KW-0732">Signal</keyword>
<name>A0A6A6UR28_9PEZI</name>
<proteinExistence type="predicted"/>
<evidence type="ECO:0000256" key="1">
    <source>
        <dbReference type="SAM" id="MobiDB-lite"/>
    </source>
</evidence>
<feature type="chain" id="PRO_5025498532" evidence="2">
    <location>
        <begin position="17"/>
        <end position="390"/>
    </location>
</feature>